<dbReference type="OrthoDB" id="10600008at2759"/>
<evidence type="ECO:0000256" key="3">
    <source>
        <dbReference type="ARBA" id="ARBA00022490"/>
    </source>
</evidence>
<keyword evidence="3" id="KW-0963">Cytoplasm</keyword>
<evidence type="ECO:0000256" key="2">
    <source>
        <dbReference type="ARBA" id="ARBA00004316"/>
    </source>
</evidence>
<keyword evidence="10" id="KW-1185">Reference proteome</keyword>
<comment type="subcellular location">
    <subcellularLocation>
        <location evidence="2">Cell projection</location>
    </subcellularLocation>
    <subcellularLocation>
        <location evidence="1">Cytoplasm</location>
        <location evidence="1">Cytoskeleton</location>
    </subcellularLocation>
</comment>
<dbReference type="InterPro" id="IPR042618">
    <property type="entry name" value="IQCG"/>
</dbReference>
<dbReference type="EMBL" id="CDSF01000097">
    <property type="protein sequence ID" value="CEP00081.1"/>
    <property type="molecule type" value="Genomic_DNA"/>
</dbReference>
<evidence type="ECO:0000313" key="10">
    <source>
        <dbReference type="Proteomes" id="UP000039324"/>
    </source>
</evidence>
<evidence type="ECO:0000313" key="9">
    <source>
        <dbReference type="EMBL" id="SPR00202.1"/>
    </source>
</evidence>
<evidence type="ECO:0000256" key="4">
    <source>
        <dbReference type="ARBA" id="ARBA00023212"/>
    </source>
</evidence>
<evidence type="ECO:0000313" key="11">
    <source>
        <dbReference type="Proteomes" id="UP000290189"/>
    </source>
</evidence>
<dbReference type="Proteomes" id="UP000039324">
    <property type="component" value="Unassembled WGS sequence"/>
</dbReference>
<dbReference type="OMA" id="NTERINL"/>
<reference evidence="9 11" key="2">
    <citation type="submission" date="2018-03" db="EMBL/GenBank/DDBJ databases">
        <authorList>
            <person name="Fogelqvist J."/>
        </authorList>
    </citation>
    <scope>NUCLEOTIDE SEQUENCE [LARGE SCALE GENOMIC DNA]</scope>
</reference>
<protein>
    <recommendedName>
        <fullName evidence="12">Dynein regulatory complex protein 9</fullName>
    </recommendedName>
</protein>
<feature type="coiled-coil region" evidence="6">
    <location>
        <begin position="165"/>
        <end position="192"/>
    </location>
</feature>
<evidence type="ECO:0008006" key="12">
    <source>
        <dbReference type="Google" id="ProtNLM"/>
    </source>
</evidence>
<dbReference type="PANTHER" id="PTHR14871">
    <property type="entry name" value="DYNEIN REGULATORY COMPLEX PROTEIN 9"/>
    <property type="match status" value="1"/>
</dbReference>
<organism evidence="8 10">
    <name type="scientific">Plasmodiophora brassicae</name>
    <name type="common">Clubroot disease agent</name>
    <dbReference type="NCBI Taxonomy" id="37360"/>
    <lineage>
        <taxon>Eukaryota</taxon>
        <taxon>Sar</taxon>
        <taxon>Rhizaria</taxon>
        <taxon>Endomyxa</taxon>
        <taxon>Phytomyxea</taxon>
        <taxon>Plasmodiophorida</taxon>
        <taxon>Plasmodiophoridae</taxon>
        <taxon>Plasmodiophora</taxon>
    </lineage>
</organism>
<proteinExistence type="predicted"/>
<sequence length="393" mass="44675">MLTEVEARRVLVLIEEANERLNLLRTISKSGAGEGAGGRTSNTMLALIKEQDRLQTRYGQLADIRDRKGNNAREGWSGKQRGAPAEVEQEVVETIENLRQCRSLIAKAMSKDDPESTRRLAEVNTERINLVEQLTQLAFDLNENDHGFASLKDKVEHHLEQDKVLKETLARQAIAEQDRTRLQEQLKQEDQRFAERESDLDAVITNLTDELRRVSDDLAVQAKLDADISIARINTVSRERHAAIDDLSAEATQLEAEMEREVRVAGKTKDFLEMMIEQNRTNLANWTTKFADELAEKKNELEQLTQSAVEVRAQLETLEERKRMEDDLAAKQEIAEREAKIQRAKDEAAALIHNAATTLQRAWRRSRQRRLERPGKKGKGKGKSKKGGGKKKK</sequence>
<reference evidence="8 10" key="1">
    <citation type="submission" date="2015-02" db="EMBL/GenBank/DDBJ databases">
        <authorList>
            <person name="Chooi Y.-H."/>
        </authorList>
    </citation>
    <scope>NUCLEOTIDE SEQUENCE [LARGE SCALE GENOMIC DNA]</scope>
    <source>
        <strain evidence="8">E3</strain>
    </source>
</reference>
<keyword evidence="6" id="KW-0175">Coiled coil</keyword>
<evidence type="ECO:0000256" key="1">
    <source>
        <dbReference type="ARBA" id="ARBA00004245"/>
    </source>
</evidence>
<dbReference type="AlphaFoldDB" id="A0A0G4IYD8"/>
<dbReference type="Proteomes" id="UP000290189">
    <property type="component" value="Unassembled WGS sequence"/>
</dbReference>
<evidence type="ECO:0000256" key="7">
    <source>
        <dbReference type="SAM" id="MobiDB-lite"/>
    </source>
</evidence>
<keyword evidence="5" id="KW-0966">Cell projection</keyword>
<evidence type="ECO:0000256" key="6">
    <source>
        <dbReference type="SAM" id="Coils"/>
    </source>
</evidence>
<name>A0A0G4IYD8_PLABS</name>
<dbReference type="PANTHER" id="PTHR14871:SF1">
    <property type="entry name" value="DYNEIN REGULATORY COMPLEX PROTEIN 9"/>
    <property type="match status" value="1"/>
</dbReference>
<dbReference type="GO" id="GO:0005737">
    <property type="term" value="C:cytoplasm"/>
    <property type="evidence" value="ECO:0007669"/>
    <property type="project" value="TreeGrafter"/>
</dbReference>
<feature type="region of interest" description="Disordered" evidence="7">
    <location>
        <begin position="358"/>
        <end position="393"/>
    </location>
</feature>
<dbReference type="GO" id="GO:0044782">
    <property type="term" value="P:cilium organization"/>
    <property type="evidence" value="ECO:0007669"/>
    <property type="project" value="TreeGrafter"/>
</dbReference>
<keyword evidence="9" id="KW-0496">Mitochondrion</keyword>
<feature type="coiled-coil region" evidence="6">
    <location>
        <begin position="244"/>
        <end position="354"/>
    </location>
</feature>
<feature type="compositionally biased region" description="Basic residues" evidence="7">
    <location>
        <begin position="376"/>
        <end position="393"/>
    </location>
</feature>
<evidence type="ECO:0000256" key="5">
    <source>
        <dbReference type="ARBA" id="ARBA00023273"/>
    </source>
</evidence>
<accession>A0A0G4IYD8</accession>
<evidence type="ECO:0000313" key="8">
    <source>
        <dbReference type="EMBL" id="CEP00081.1"/>
    </source>
</evidence>
<gene>
    <name evidence="8" type="ORF">PBRA_007815</name>
    <name evidence="9" type="ORF">PLBR_LOCUS7417</name>
</gene>
<dbReference type="GO" id="GO:0005856">
    <property type="term" value="C:cytoskeleton"/>
    <property type="evidence" value="ECO:0007669"/>
    <property type="project" value="UniProtKB-SubCell"/>
</dbReference>
<geneLocation type="mitochondrion" evidence="9"/>
<keyword evidence="4" id="KW-0206">Cytoskeleton</keyword>
<dbReference type="EMBL" id="OVEO01000013">
    <property type="protein sequence ID" value="SPR00202.1"/>
    <property type="molecule type" value="Genomic_DNA"/>
</dbReference>
<dbReference type="GO" id="GO:0031514">
    <property type="term" value="C:motile cilium"/>
    <property type="evidence" value="ECO:0007669"/>
    <property type="project" value="TreeGrafter"/>
</dbReference>